<comment type="subcellular location">
    <subcellularLocation>
        <location evidence="1">Cell outer membrane</location>
    </subcellularLocation>
</comment>
<evidence type="ECO:0000313" key="9">
    <source>
        <dbReference type="Proteomes" id="UP001589654"/>
    </source>
</evidence>
<reference evidence="8 9" key="1">
    <citation type="submission" date="2024-09" db="EMBL/GenBank/DDBJ databases">
        <authorList>
            <person name="Sun Q."/>
            <person name="Mori K."/>
        </authorList>
    </citation>
    <scope>NUCLEOTIDE SEQUENCE [LARGE SCALE GENOMIC DNA]</scope>
    <source>
        <strain evidence="8 9">CECT 7682</strain>
    </source>
</reference>
<dbReference type="Pfam" id="PF07980">
    <property type="entry name" value="SusD_RagB"/>
    <property type="match status" value="1"/>
</dbReference>
<evidence type="ECO:0000256" key="5">
    <source>
        <dbReference type="ARBA" id="ARBA00023237"/>
    </source>
</evidence>
<keyword evidence="3" id="KW-0732">Signal</keyword>
<comment type="caution">
    <text evidence="8">The sequence shown here is derived from an EMBL/GenBank/DDBJ whole genome shotgun (WGS) entry which is preliminary data.</text>
</comment>
<evidence type="ECO:0000313" key="8">
    <source>
        <dbReference type="EMBL" id="MFB9211279.1"/>
    </source>
</evidence>
<sequence length="556" mass="63254">MKTLKLFILSITVLLSVSCESFLEEESISTTTADALYSTEEGIESLVNASYTVTRKWYGKFSGYLLSEAGTDQFLMAGWGTGYIGFHTYNSNLQGSEKPIEHIWSATYKGINSCNAAIERIPGSPLSESTKTLRLGEVHFLRAFYYYHLVETFGPVPIRTQETSSPELEATRAPVNDVYDLIFSDLEVALTNLEGQVTPGGGRVIQPAVEAFLARIYLTRGMNQEALNMAEKLINDYDFELNEDYTTMWNMENSDANLNPEAIWFVNYAADNNLNDVPRGDALGYMWLWEGGHHGHLYFTPYYYNARPGLRFSLEYDRPLNQLAPSRYLIELYNDEIDARYEGTFRDTWLANDEGNLPEGMQLGDTVLYVANKVLDPEYKASKSYEILDLNDIYNADGTLGGDKTMYYHMKKFNDDTRSAEGVIESKRDAIVFRLAEMYMIAAEASMKLGNNQAGADYINVVRERAAYPGEEAAMRITADQVNIDFILDERAREFVGEQLRWFDLKRTGKLIERLDKYNVAAAANVEPYHLVRPIPQVELDVVQNKEEFQQNDHYN</sequence>
<evidence type="ECO:0000256" key="4">
    <source>
        <dbReference type="ARBA" id="ARBA00023136"/>
    </source>
</evidence>
<dbReference type="Proteomes" id="UP001589654">
    <property type="component" value="Unassembled WGS sequence"/>
</dbReference>
<evidence type="ECO:0000259" key="6">
    <source>
        <dbReference type="Pfam" id="PF07980"/>
    </source>
</evidence>
<dbReference type="RefSeq" id="WP_290247304.1">
    <property type="nucleotide sequence ID" value="NZ_JAUFQT010000001.1"/>
</dbReference>
<feature type="domain" description="RagB/SusD" evidence="6">
    <location>
        <begin position="260"/>
        <end position="543"/>
    </location>
</feature>
<evidence type="ECO:0000256" key="3">
    <source>
        <dbReference type="ARBA" id="ARBA00022729"/>
    </source>
</evidence>
<keyword evidence="4" id="KW-0472">Membrane</keyword>
<gene>
    <name evidence="8" type="ORF">ACFFUR_05630</name>
</gene>
<dbReference type="PROSITE" id="PS51257">
    <property type="entry name" value="PROKAR_LIPOPROTEIN"/>
    <property type="match status" value="1"/>
</dbReference>
<proteinExistence type="inferred from homology"/>
<feature type="domain" description="SusD-like N-terminal" evidence="7">
    <location>
        <begin position="22"/>
        <end position="218"/>
    </location>
</feature>
<keyword evidence="9" id="KW-1185">Reference proteome</keyword>
<dbReference type="InterPro" id="IPR033985">
    <property type="entry name" value="SusD-like_N"/>
</dbReference>
<dbReference type="Gene3D" id="1.25.40.390">
    <property type="match status" value="1"/>
</dbReference>
<dbReference type="InterPro" id="IPR011990">
    <property type="entry name" value="TPR-like_helical_dom_sf"/>
</dbReference>
<name>A0ABV5J378_9BACT</name>
<dbReference type="InterPro" id="IPR012944">
    <property type="entry name" value="SusD_RagB_dom"/>
</dbReference>
<protein>
    <submittedName>
        <fullName evidence="8">RagB/SusD family nutrient uptake outer membrane protein</fullName>
    </submittedName>
</protein>
<dbReference type="Pfam" id="PF14322">
    <property type="entry name" value="SusD-like_3"/>
    <property type="match status" value="1"/>
</dbReference>
<comment type="similarity">
    <text evidence="2">Belongs to the SusD family.</text>
</comment>
<evidence type="ECO:0000256" key="2">
    <source>
        <dbReference type="ARBA" id="ARBA00006275"/>
    </source>
</evidence>
<keyword evidence="5" id="KW-0998">Cell outer membrane</keyword>
<organism evidence="8 9">
    <name type="scientific">Echinicola jeungdonensis</name>
    <dbReference type="NCBI Taxonomy" id="709343"/>
    <lineage>
        <taxon>Bacteria</taxon>
        <taxon>Pseudomonadati</taxon>
        <taxon>Bacteroidota</taxon>
        <taxon>Cytophagia</taxon>
        <taxon>Cytophagales</taxon>
        <taxon>Cyclobacteriaceae</taxon>
        <taxon>Echinicola</taxon>
    </lineage>
</organism>
<dbReference type="EMBL" id="JBHMEW010000046">
    <property type="protein sequence ID" value="MFB9211279.1"/>
    <property type="molecule type" value="Genomic_DNA"/>
</dbReference>
<evidence type="ECO:0000256" key="1">
    <source>
        <dbReference type="ARBA" id="ARBA00004442"/>
    </source>
</evidence>
<evidence type="ECO:0000259" key="7">
    <source>
        <dbReference type="Pfam" id="PF14322"/>
    </source>
</evidence>
<dbReference type="SUPFAM" id="SSF48452">
    <property type="entry name" value="TPR-like"/>
    <property type="match status" value="1"/>
</dbReference>
<accession>A0ABV5J378</accession>